<feature type="domain" description="Histidine kinase" evidence="14">
    <location>
        <begin position="641"/>
        <end position="863"/>
    </location>
</feature>
<dbReference type="SMART" id="SM00065">
    <property type="entry name" value="GAF"/>
    <property type="match status" value="1"/>
</dbReference>
<keyword evidence="6" id="KW-0547">Nucleotide-binding</keyword>
<comment type="catalytic activity">
    <reaction evidence="1">
        <text>ATP + protein L-histidine = ADP + protein N-phospho-L-histidine.</text>
        <dbReference type="EC" id="2.7.13.3"/>
    </reaction>
</comment>
<dbReference type="InterPro" id="IPR036097">
    <property type="entry name" value="HisK_dim/P_sf"/>
</dbReference>
<dbReference type="GO" id="GO:0005886">
    <property type="term" value="C:plasma membrane"/>
    <property type="evidence" value="ECO:0007669"/>
    <property type="project" value="TreeGrafter"/>
</dbReference>
<dbReference type="Pfam" id="PF00512">
    <property type="entry name" value="HisKA"/>
    <property type="match status" value="1"/>
</dbReference>
<proteinExistence type="predicted"/>
<keyword evidence="4" id="KW-0597">Phosphoprotein</keyword>
<keyword evidence="16" id="KW-1185">Reference proteome</keyword>
<dbReference type="InterPro" id="IPR003594">
    <property type="entry name" value="HATPase_dom"/>
</dbReference>
<evidence type="ECO:0000256" key="9">
    <source>
        <dbReference type="ARBA" id="ARBA00023012"/>
    </source>
</evidence>
<dbReference type="AlphaFoldDB" id="A0A975GKM3"/>
<dbReference type="CDD" id="cd00082">
    <property type="entry name" value="HisKA"/>
    <property type="match status" value="1"/>
</dbReference>
<dbReference type="InterPro" id="IPR003018">
    <property type="entry name" value="GAF"/>
</dbReference>
<feature type="coiled-coil region" evidence="12">
    <location>
        <begin position="398"/>
        <end position="443"/>
    </location>
</feature>
<evidence type="ECO:0000256" key="4">
    <source>
        <dbReference type="ARBA" id="ARBA00022553"/>
    </source>
</evidence>
<dbReference type="SMART" id="SM00387">
    <property type="entry name" value="HATPase_c"/>
    <property type="match status" value="1"/>
</dbReference>
<evidence type="ECO:0000313" key="15">
    <source>
        <dbReference type="EMBL" id="QTA83938.1"/>
    </source>
</evidence>
<organism evidence="15 16">
    <name type="scientific">Desulfonema limicola</name>
    <dbReference type="NCBI Taxonomy" id="45656"/>
    <lineage>
        <taxon>Bacteria</taxon>
        <taxon>Pseudomonadati</taxon>
        <taxon>Thermodesulfobacteriota</taxon>
        <taxon>Desulfobacteria</taxon>
        <taxon>Desulfobacterales</taxon>
        <taxon>Desulfococcaceae</taxon>
        <taxon>Desulfonema</taxon>
    </lineage>
</organism>
<feature type="transmembrane region" description="Helical" evidence="13">
    <location>
        <begin position="350"/>
        <end position="371"/>
    </location>
</feature>
<dbReference type="SUPFAM" id="SSF55874">
    <property type="entry name" value="ATPase domain of HSP90 chaperone/DNA topoisomerase II/histidine kinase"/>
    <property type="match status" value="1"/>
</dbReference>
<dbReference type="InterPro" id="IPR029016">
    <property type="entry name" value="GAF-like_dom_sf"/>
</dbReference>
<dbReference type="SUPFAM" id="SSF55781">
    <property type="entry name" value="GAF domain-like"/>
    <property type="match status" value="1"/>
</dbReference>
<dbReference type="GO" id="GO:0009927">
    <property type="term" value="F:histidine phosphotransfer kinase activity"/>
    <property type="evidence" value="ECO:0007669"/>
    <property type="project" value="TreeGrafter"/>
</dbReference>
<dbReference type="EMBL" id="CP061799">
    <property type="protein sequence ID" value="QTA83938.1"/>
    <property type="molecule type" value="Genomic_DNA"/>
</dbReference>
<dbReference type="FunFam" id="3.30.565.10:FF:000010">
    <property type="entry name" value="Sensor histidine kinase RcsC"/>
    <property type="match status" value="1"/>
</dbReference>
<dbReference type="Gene3D" id="2.60.40.2380">
    <property type="match status" value="1"/>
</dbReference>
<comment type="subcellular location">
    <subcellularLocation>
        <location evidence="2">Membrane</location>
    </subcellularLocation>
</comment>
<evidence type="ECO:0000256" key="8">
    <source>
        <dbReference type="ARBA" id="ARBA00022840"/>
    </source>
</evidence>
<dbReference type="InterPro" id="IPR004358">
    <property type="entry name" value="Sig_transdc_His_kin-like_C"/>
</dbReference>
<keyword evidence="7 15" id="KW-0418">Kinase</keyword>
<keyword evidence="8" id="KW-0067">ATP-binding</keyword>
<dbReference type="EC" id="2.7.13.3" evidence="3"/>
<keyword evidence="12" id="KW-0175">Coiled coil</keyword>
<dbReference type="Pfam" id="PF13185">
    <property type="entry name" value="GAF_2"/>
    <property type="match status" value="1"/>
</dbReference>
<accession>A0A975GKM3</accession>
<dbReference type="Gene3D" id="3.30.450.40">
    <property type="match status" value="1"/>
</dbReference>
<feature type="transmembrane region" description="Helical" evidence="13">
    <location>
        <begin position="291"/>
        <end position="311"/>
    </location>
</feature>
<evidence type="ECO:0000256" key="11">
    <source>
        <dbReference type="ARBA" id="ARBA00023306"/>
    </source>
</evidence>
<keyword evidence="13" id="KW-0812">Transmembrane</keyword>
<evidence type="ECO:0000256" key="5">
    <source>
        <dbReference type="ARBA" id="ARBA00022679"/>
    </source>
</evidence>
<feature type="transmembrane region" description="Helical" evidence="13">
    <location>
        <begin position="260"/>
        <end position="279"/>
    </location>
</feature>
<dbReference type="Gene3D" id="3.30.565.10">
    <property type="entry name" value="Histidine kinase-like ATPase, C-terminal domain"/>
    <property type="match status" value="1"/>
</dbReference>
<dbReference type="FunFam" id="1.10.287.130:FF:000038">
    <property type="entry name" value="Sensory transduction histidine kinase"/>
    <property type="match status" value="1"/>
</dbReference>
<dbReference type="GO" id="GO:0000155">
    <property type="term" value="F:phosphorelay sensor kinase activity"/>
    <property type="evidence" value="ECO:0007669"/>
    <property type="project" value="InterPro"/>
</dbReference>
<dbReference type="KEGG" id="dli:dnl_63640"/>
<evidence type="ECO:0000256" key="6">
    <source>
        <dbReference type="ARBA" id="ARBA00022741"/>
    </source>
</evidence>
<evidence type="ECO:0000256" key="2">
    <source>
        <dbReference type="ARBA" id="ARBA00004370"/>
    </source>
</evidence>
<gene>
    <name evidence="15" type="ORF">dnl_63640</name>
</gene>
<dbReference type="Proteomes" id="UP000663720">
    <property type="component" value="Chromosome"/>
</dbReference>
<dbReference type="PANTHER" id="PTHR43047:SF72">
    <property type="entry name" value="OSMOSENSING HISTIDINE PROTEIN KINASE SLN1"/>
    <property type="match status" value="1"/>
</dbReference>
<dbReference type="CDD" id="cd16922">
    <property type="entry name" value="HATPase_EvgS-ArcB-TorS-like"/>
    <property type="match status" value="1"/>
</dbReference>
<keyword evidence="5" id="KW-0808">Transferase</keyword>
<dbReference type="InterPro" id="IPR011623">
    <property type="entry name" value="7TMR_DISM_rcpt_extracell_dom1"/>
</dbReference>
<dbReference type="PRINTS" id="PR00344">
    <property type="entry name" value="BCTRLSENSOR"/>
</dbReference>
<dbReference type="InterPro" id="IPR011622">
    <property type="entry name" value="7TMR_DISM_rcpt_extracell_dom2"/>
</dbReference>
<keyword evidence="9" id="KW-0902">Two-component regulatory system</keyword>
<reference evidence="15" key="1">
    <citation type="journal article" date="2021" name="Microb. Physiol.">
        <title>Proteogenomic Insights into the Physiology of Marine, Sulfate-Reducing, Filamentous Desulfonema limicola and Desulfonema magnum.</title>
        <authorList>
            <person name="Schnaars V."/>
            <person name="Wohlbrand L."/>
            <person name="Scheve S."/>
            <person name="Hinrichs C."/>
            <person name="Reinhardt R."/>
            <person name="Rabus R."/>
        </authorList>
    </citation>
    <scope>NUCLEOTIDE SEQUENCE</scope>
    <source>
        <strain evidence="15">5ac10</strain>
    </source>
</reference>
<evidence type="ECO:0000313" key="16">
    <source>
        <dbReference type="Proteomes" id="UP000663720"/>
    </source>
</evidence>
<dbReference type="PANTHER" id="PTHR43047">
    <property type="entry name" value="TWO-COMPONENT HISTIDINE PROTEIN KINASE"/>
    <property type="match status" value="1"/>
</dbReference>
<feature type="transmembrane region" description="Helical" evidence="13">
    <location>
        <begin position="194"/>
        <end position="216"/>
    </location>
</feature>
<keyword evidence="11" id="KW-0131">Cell cycle</keyword>
<dbReference type="Gene3D" id="1.10.287.130">
    <property type="match status" value="1"/>
</dbReference>
<protein>
    <recommendedName>
        <fullName evidence="3">histidine kinase</fullName>
        <ecNumber evidence="3">2.7.13.3</ecNumber>
    </recommendedName>
</protein>
<dbReference type="InterPro" id="IPR005467">
    <property type="entry name" value="His_kinase_dom"/>
</dbReference>
<dbReference type="GO" id="GO:0005524">
    <property type="term" value="F:ATP binding"/>
    <property type="evidence" value="ECO:0007669"/>
    <property type="project" value="UniProtKB-KW"/>
</dbReference>
<dbReference type="InterPro" id="IPR036890">
    <property type="entry name" value="HATPase_C_sf"/>
</dbReference>
<keyword evidence="10 13" id="KW-0472">Membrane</keyword>
<evidence type="ECO:0000256" key="10">
    <source>
        <dbReference type="ARBA" id="ARBA00023136"/>
    </source>
</evidence>
<evidence type="ECO:0000256" key="13">
    <source>
        <dbReference type="SAM" id="Phobius"/>
    </source>
</evidence>
<dbReference type="InterPro" id="IPR003661">
    <property type="entry name" value="HisK_dim/P_dom"/>
</dbReference>
<dbReference type="SMART" id="SM00388">
    <property type="entry name" value="HisKA"/>
    <property type="match status" value="1"/>
</dbReference>
<keyword evidence="13" id="KW-1133">Transmembrane helix</keyword>
<sequence length="870" mass="98590">MNIRYLYKPLCFFIITLLYYNPLPAAGNISRVTLDSQTEKYVLGRHIYFLEDKQGQWSIHDIQKSPLSEKFILSDQDVPNFGFSSSVYWLKITLFAPDQSFYEKEWLLELSYPLIDYIDLYIPRAGSQFEIIKCGDMLDFTNRSIIYHNIVFPVKTFLNRELTLYFRISTQGSVQVPLTLWSYKAFIEKINQELYSLGIYYGIMLAMVLYNLFIFISVKDRNYLLYILYISTYILLQISLNGVAYEYLWPGSPLWANMAVPFNMGTGVFWGTIFSKSFLRTKKYAPVLDKLLMVSIGISGLVAVLSCIVNYSLVIKIAAISSILSSILILLTAFICLVRGNRTARFFLTAWCALLFGVILLAVKNFGLIPANFLTNYSVQVGSAMEVILLSLALADRINIERKEKDLARQEVLKAREQALLNLQEADRVRQEYTQKLEVKVKERTLEYEQAQTSLVKKNEYLESLNETTLNIISSLDLDELLNAVIHRAARIMKAANGFIYLKDSIKNELECRAGTGIYLTLIGNRIQWGKGFTGRIWKTGQSLMINNYSTWEHRITNPVFNTLYSVIGAPLKSGRTVIGVIGVGHTQESRTFDKDEQDLLERFAQLVSIALENARLYSEAQKAQEAAESASRAKSTFLANMSHELRTPLNAIIGYSEMLMEDAQSDGLEEFVPDLKKIHSSGHHLLALISEILDLSKIEAGRMELFPEEFELNPVIEEIISTITPLADKNSNRLDFKVPEKSIKMYSDLTKIKQMLLNLLSNACKFTDKGSIELNVSHATKDNANWLCFKVKDTGIGLTKEQLNKLFQPFTQAEDSTTRKYGGTGLGLAISKRFARMMGGDINVESEFGKGSVFTIILPAKHGVLNPNP</sequence>
<feature type="transmembrane region" description="Helical" evidence="13">
    <location>
        <begin position="223"/>
        <end position="240"/>
    </location>
</feature>
<dbReference type="Pfam" id="PF02518">
    <property type="entry name" value="HATPase_c"/>
    <property type="match status" value="1"/>
</dbReference>
<evidence type="ECO:0000256" key="3">
    <source>
        <dbReference type="ARBA" id="ARBA00012438"/>
    </source>
</evidence>
<dbReference type="RefSeq" id="WP_207689716.1">
    <property type="nucleotide sequence ID" value="NZ_CP061799.1"/>
</dbReference>
<dbReference type="Pfam" id="PF07696">
    <property type="entry name" value="7TMR-DISMED2"/>
    <property type="match status" value="1"/>
</dbReference>
<dbReference type="SUPFAM" id="SSF47384">
    <property type="entry name" value="Homodimeric domain of signal transducing histidine kinase"/>
    <property type="match status" value="1"/>
</dbReference>
<evidence type="ECO:0000256" key="12">
    <source>
        <dbReference type="SAM" id="Coils"/>
    </source>
</evidence>
<evidence type="ECO:0000256" key="1">
    <source>
        <dbReference type="ARBA" id="ARBA00000085"/>
    </source>
</evidence>
<evidence type="ECO:0000259" key="14">
    <source>
        <dbReference type="PROSITE" id="PS50109"/>
    </source>
</evidence>
<feature type="transmembrane region" description="Helical" evidence="13">
    <location>
        <begin position="317"/>
        <end position="338"/>
    </location>
</feature>
<dbReference type="PROSITE" id="PS50109">
    <property type="entry name" value="HIS_KIN"/>
    <property type="match status" value="1"/>
</dbReference>
<name>A0A975GKM3_9BACT</name>
<evidence type="ECO:0000256" key="7">
    <source>
        <dbReference type="ARBA" id="ARBA00022777"/>
    </source>
</evidence>
<dbReference type="Pfam" id="PF07695">
    <property type="entry name" value="7TMR-DISM_7TM"/>
    <property type="match status" value="1"/>
</dbReference>